<protein>
    <recommendedName>
        <fullName evidence="5">Large ribosomal subunit protein bL25</fullName>
    </recommendedName>
    <alternativeName>
        <fullName evidence="5">General stress protein CTC</fullName>
    </alternativeName>
</protein>
<comment type="similarity">
    <text evidence="5">Belongs to the bacterial ribosomal protein bL25 family. CTC subfamily.</text>
</comment>
<dbReference type="Gene3D" id="2.170.120.20">
    <property type="entry name" value="Ribosomal protein L25, beta domain"/>
    <property type="match status" value="1"/>
</dbReference>
<name>W5IJA7_SCAIO</name>
<dbReference type="EMBL" id="ADCX01000003">
    <property type="protein sequence ID" value="EFG27085.1"/>
    <property type="molecule type" value="Genomic_DNA"/>
</dbReference>
<dbReference type="NCBIfam" id="TIGR00731">
    <property type="entry name" value="bL25_bact_ctc"/>
    <property type="match status" value="1"/>
</dbReference>
<dbReference type="PANTHER" id="PTHR33284">
    <property type="entry name" value="RIBOSOMAL PROTEIN L25/GLN-TRNA SYNTHETASE, ANTI-CODON-BINDING DOMAIN-CONTAINING PROTEIN"/>
    <property type="match status" value="1"/>
</dbReference>
<evidence type="ECO:0000256" key="3">
    <source>
        <dbReference type="ARBA" id="ARBA00022980"/>
    </source>
</evidence>
<dbReference type="Proteomes" id="UP000005777">
    <property type="component" value="Unassembled WGS sequence"/>
</dbReference>
<dbReference type="InterPro" id="IPR020056">
    <property type="entry name" value="Rbsml_bL25/Gln-tRNA_synth_N"/>
</dbReference>
<accession>W5IJA7</accession>
<dbReference type="InterPro" id="IPR011035">
    <property type="entry name" value="Ribosomal_bL25/Gln-tRNA_synth"/>
</dbReference>
<evidence type="ECO:0000256" key="4">
    <source>
        <dbReference type="ARBA" id="ARBA00023274"/>
    </source>
</evidence>
<evidence type="ECO:0000256" key="6">
    <source>
        <dbReference type="SAM" id="MobiDB-lite"/>
    </source>
</evidence>
<evidence type="ECO:0000259" key="7">
    <source>
        <dbReference type="Pfam" id="PF01386"/>
    </source>
</evidence>
<feature type="domain" description="Large ribosomal subunit protein bL25 L25" evidence="7">
    <location>
        <begin position="6"/>
        <end position="90"/>
    </location>
</feature>
<sequence>MADITLEGEARNEFGKGAARRMRLAGFIPATIYEGGNEPAFVKLPQKEATLAMRHANALIEIKYGKESKLAVAREIQRNPVKRTIEHIDFYEVHAGEKVEVEVPVFIEGDPKGAAVAFVDVQNLTVRADVSNLPENITISVEGLVEGDHVFAKDVKLPENAELVIDDPEESIVSVMIPAEEEAPAAPAAAPDEATESTEEE</sequence>
<keyword evidence="1 5" id="KW-0699">rRNA-binding</keyword>
<comment type="caution">
    <text evidence="9">The sequence shown here is derived from an EMBL/GenBank/DDBJ whole genome shotgun (WGS) entry which is preliminary data.</text>
</comment>
<dbReference type="eggNOG" id="COG1825">
    <property type="taxonomic scope" value="Bacteria"/>
</dbReference>
<dbReference type="SUPFAM" id="SSF50715">
    <property type="entry name" value="Ribosomal protein L25-like"/>
    <property type="match status" value="1"/>
</dbReference>
<dbReference type="NCBIfam" id="NF004131">
    <property type="entry name" value="PRK05618.2-1"/>
    <property type="match status" value="1"/>
</dbReference>
<dbReference type="GO" id="GO:0003735">
    <property type="term" value="F:structural constituent of ribosome"/>
    <property type="evidence" value="ECO:0007669"/>
    <property type="project" value="InterPro"/>
</dbReference>
<evidence type="ECO:0000256" key="1">
    <source>
        <dbReference type="ARBA" id="ARBA00022730"/>
    </source>
</evidence>
<dbReference type="Pfam" id="PF01386">
    <property type="entry name" value="Ribosomal_L25p"/>
    <property type="match status" value="1"/>
</dbReference>
<reference evidence="9 10" key="1">
    <citation type="submission" date="2012-01" db="EMBL/GenBank/DDBJ databases">
        <title>The Genome Sequence of Scardovia inopinata F0304.</title>
        <authorList>
            <consortium name="The Broad Institute Genome Sequencing Platform"/>
            <person name="Ward D."/>
            <person name="Earl A."/>
            <person name="Feldgarden M."/>
            <person name="Gevers D."/>
            <person name="Young S."/>
            <person name="Zeng Q."/>
            <person name="Koehrsen M."/>
            <person name="Alvarado L."/>
            <person name="Berlin A.M."/>
            <person name="Borenstein D."/>
            <person name="Chapman S.B."/>
            <person name="Chen Z."/>
            <person name="Engels R."/>
            <person name="Freedman E."/>
            <person name="Gellesch M."/>
            <person name="Goldberg J."/>
            <person name="Griggs A."/>
            <person name="Gujja S."/>
            <person name="Heilman E.R."/>
            <person name="Heiman D.I."/>
            <person name="Hepburn T.A."/>
            <person name="Howarth C."/>
            <person name="Jen D."/>
            <person name="Larson L."/>
            <person name="Mehta T."/>
            <person name="Park D."/>
            <person name="Pearson M."/>
            <person name="Richards J."/>
            <person name="Roberts A."/>
            <person name="Saif S."/>
            <person name="Shea T.D."/>
            <person name="Shenoy N."/>
            <person name="Sisk P."/>
            <person name="Stolte C."/>
            <person name="Sykes S.N."/>
            <person name="Walk T."/>
            <person name="White J."/>
            <person name="Yandava C."/>
            <person name="Izard J."/>
            <person name="Baranova O.V."/>
            <person name="Blanton J.M."/>
            <person name="Tanner A.C."/>
            <person name="Dewhirst F."/>
            <person name="Haas B."/>
            <person name="Nusbaum C."/>
            <person name="Birren B."/>
        </authorList>
    </citation>
    <scope>NUCLEOTIDE SEQUENCE [LARGE SCALE GENOMIC DNA]</scope>
    <source>
        <strain evidence="9 10">F0304</strain>
    </source>
</reference>
<organism evidence="9 10">
    <name type="scientific">Scardovia inopinata F0304</name>
    <dbReference type="NCBI Taxonomy" id="641146"/>
    <lineage>
        <taxon>Bacteria</taxon>
        <taxon>Bacillati</taxon>
        <taxon>Actinomycetota</taxon>
        <taxon>Actinomycetes</taxon>
        <taxon>Bifidobacteriales</taxon>
        <taxon>Bifidobacteriaceae</taxon>
        <taxon>Scardovia</taxon>
    </lineage>
</organism>
<dbReference type="Gene3D" id="2.40.240.10">
    <property type="entry name" value="Ribosomal Protein L25, Chain P"/>
    <property type="match status" value="1"/>
</dbReference>
<evidence type="ECO:0000313" key="10">
    <source>
        <dbReference type="Proteomes" id="UP000005777"/>
    </source>
</evidence>
<dbReference type="CDD" id="cd00495">
    <property type="entry name" value="Ribosomal_L25_TL5_CTC"/>
    <property type="match status" value="1"/>
</dbReference>
<feature type="region of interest" description="Disordered" evidence="6">
    <location>
        <begin position="178"/>
        <end position="201"/>
    </location>
</feature>
<keyword evidence="10" id="KW-1185">Reference proteome</keyword>
<dbReference type="HOGENOM" id="CLU_075939_1_0_11"/>
<dbReference type="GO" id="GO:0022625">
    <property type="term" value="C:cytosolic large ribosomal subunit"/>
    <property type="evidence" value="ECO:0007669"/>
    <property type="project" value="TreeGrafter"/>
</dbReference>
<dbReference type="InterPro" id="IPR037121">
    <property type="entry name" value="Ribosomal_bL25_C"/>
</dbReference>
<proteinExistence type="inferred from homology"/>
<gene>
    <name evidence="5" type="primary">rplY</name>
    <name evidence="5" type="synonym">ctc</name>
    <name evidence="9" type="ORF">HMPREF9020_00720</name>
</gene>
<dbReference type="AlphaFoldDB" id="W5IJA7"/>
<dbReference type="HAMAP" id="MF_01334">
    <property type="entry name" value="Ribosomal_bL25_CTC"/>
    <property type="match status" value="1"/>
</dbReference>
<evidence type="ECO:0000313" key="9">
    <source>
        <dbReference type="EMBL" id="EFG27085.1"/>
    </source>
</evidence>
<keyword evidence="2 5" id="KW-0694">RNA-binding</keyword>
<dbReference type="GO" id="GO:0006412">
    <property type="term" value="P:translation"/>
    <property type="evidence" value="ECO:0007669"/>
    <property type="project" value="UniProtKB-UniRule"/>
</dbReference>
<dbReference type="InterPro" id="IPR020930">
    <property type="entry name" value="Ribosomal_uL5_bac-type"/>
</dbReference>
<dbReference type="InterPro" id="IPR020057">
    <property type="entry name" value="Ribosomal_bL25_b-dom"/>
</dbReference>
<dbReference type="GO" id="GO:0008097">
    <property type="term" value="F:5S rRNA binding"/>
    <property type="evidence" value="ECO:0007669"/>
    <property type="project" value="InterPro"/>
</dbReference>
<comment type="subunit">
    <text evidence="5">Part of the 50S ribosomal subunit; part of the 5S rRNA/L5/L18/L25 subcomplex. Contacts the 5S rRNA. Binds to the 5S rRNA independently of L5 and L18.</text>
</comment>
<dbReference type="RefSeq" id="WP_006293084.1">
    <property type="nucleotide sequence ID" value="NZ_GG770225.1"/>
</dbReference>
<evidence type="ECO:0000259" key="8">
    <source>
        <dbReference type="Pfam" id="PF14693"/>
    </source>
</evidence>
<dbReference type="Pfam" id="PF14693">
    <property type="entry name" value="Ribosomal_TL5_C"/>
    <property type="match status" value="1"/>
</dbReference>
<dbReference type="InterPro" id="IPR029751">
    <property type="entry name" value="Ribosomal_L25_dom"/>
</dbReference>
<evidence type="ECO:0000256" key="2">
    <source>
        <dbReference type="ARBA" id="ARBA00022884"/>
    </source>
</evidence>
<evidence type="ECO:0000256" key="5">
    <source>
        <dbReference type="HAMAP-Rule" id="MF_01334"/>
    </source>
</evidence>
<feature type="domain" description="Large ribosomal subunit protein bL25 beta" evidence="8">
    <location>
        <begin position="98"/>
        <end position="178"/>
    </location>
</feature>
<dbReference type="InterPro" id="IPR001021">
    <property type="entry name" value="Ribosomal_bL25_long"/>
</dbReference>
<keyword evidence="4 5" id="KW-0687">Ribonucleoprotein</keyword>
<comment type="function">
    <text evidence="5">This is one of the proteins that binds to the 5S RNA in the ribosome where it forms part of the central protuberance.</text>
</comment>
<keyword evidence="3 5" id="KW-0689">Ribosomal protein</keyword>
<dbReference type="PANTHER" id="PTHR33284:SF1">
    <property type="entry name" value="RIBOSOMAL PROTEIN L25_GLN-TRNA SYNTHETASE, ANTI-CODON-BINDING DOMAIN-CONTAINING PROTEIN"/>
    <property type="match status" value="1"/>
</dbReference>